<evidence type="ECO:0000256" key="1">
    <source>
        <dbReference type="ARBA" id="ARBA00022617"/>
    </source>
</evidence>
<feature type="domain" description="Cytochrome c" evidence="5">
    <location>
        <begin position="42"/>
        <end position="145"/>
    </location>
</feature>
<dbReference type="Proteomes" id="UP001225596">
    <property type="component" value="Unassembled WGS sequence"/>
</dbReference>
<keyword evidence="7" id="KW-1185">Reference proteome</keyword>
<keyword evidence="3 4" id="KW-0408">Iron</keyword>
<feature type="domain" description="Cytochrome c" evidence="5">
    <location>
        <begin position="316"/>
        <end position="406"/>
    </location>
</feature>
<gene>
    <name evidence="6" type="ORF">Q8A64_12305</name>
</gene>
<keyword evidence="1 4" id="KW-0349">Heme</keyword>
<dbReference type="RefSeq" id="WP_338437122.1">
    <property type="nucleotide sequence ID" value="NZ_JAUYVH010000007.1"/>
</dbReference>
<evidence type="ECO:0000313" key="6">
    <source>
        <dbReference type="EMBL" id="MDQ9171187.1"/>
    </source>
</evidence>
<accession>A0ABU1BQI4</accession>
<dbReference type="EMBL" id="JAUYVH010000007">
    <property type="protein sequence ID" value="MDQ9171187.1"/>
    <property type="molecule type" value="Genomic_DNA"/>
</dbReference>
<sequence length="427" mass="46521">MKRFLFLILAVLIIIPAGVIGIQVFHDPGSDIPAAPAANKEEQLVRGRYLALAGNCMGCHTARGGQQFAGGRAIATPFGNVYAPNITPDEKTGIGSWTADDFWRALHNGKSRDGSFLYPAFPYTNYTNVTRADSDAMYAYFKSLQPVSQPNKEHELRFPYNQRILLAGWRTLYFTPGVFKPDNAKSVEWNRGAYLVQGLGHCSACHSTRNALGGEAGSHELGGGMIPMLDWYASPLTSGRDSGLGNWTEKDIADLLQHGISAKGTVFGPMAEVVRGSLQHLSTQDVAAMAFYLKSLPQADQPKVALEQSDKENMERVMNLGAAIYEKHCVECHRANGEGIPPAYPPLANNRSLTMTSAVNPIRMVLNGGYPPSTKGNPRPYGMPPFGPFLSDEEVSAVVSYMRNSWGNQAPLVSPIEVSRYRAVPVE</sequence>
<dbReference type="InterPro" id="IPR051459">
    <property type="entry name" value="Cytochrome_c-type_DH"/>
</dbReference>
<proteinExistence type="predicted"/>
<dbReference type="Gene3D" id="1.10.760.10">
    <property type="entry name" value="Cytochrome c-like domain"/>
    <property type="match status" value="3"/>
</dbReference>
<protein>
    <submittedName>
        <fullName evidence="6">Cytochrome c</fullName>
    </submittedName>
</protein>
<dbReference type="PROSITE" id="PS51007">
    <property type="entry name" value="CYTC"/>
    <property type="match status" value="3"/>
</dbReference>
<dbReference type="InterPro" id="IPR036909">
    <property type="entry name" value="Cyt_c-like_dom_sf"/>
</dbReference>
<evidence type="ECO:0000256" key="3">
    <source>
        <dbReference type="ARBA" id="ARBA00023004"/>
    </source>
</evidence>
<dbReference type="PANTHER" id="PTHR35008:SF4">
    <property type="entry name" value="BLL4482 PROTEIN"/>
    <property type="match status" value="1"/>
</dbReference>
<evidence type="ECO:0000259" key="5">
    <source>
        <dbReference type="PROSITE" id="PS51007"/>
    </source>
</evidence>
<name>A0ABU1BQI4_9BURK</name>
<reference evidence="6 7" key="1">
    <citation type="submission" date="2023-08" db="EMBL/GenBank/DDBJ databases">
        <title>Oxalobacteraceae gen .nov., isolated from river sludge outside the plant.</title>
        <authorList>
            <person name="Zhao S.Y."/>
        </authorList>
    </citation>
    <scope>NUCLEOTIDE SEQUENCE [LARGE SCALE GENOMIC DNA]</scope>
    <source>
        <strain evidence="6 7">R-40</strain>
    </source>
</reference>
<evidence type="ECO:0000313" key="7">
    <source>
        <dbReference type="Proteomes" id="UP001225596"/>
    </source>
</evidence>
<comment type="caution">
    <text evidence="6">The sequence shown here is derived from an EMBL/GenBank/DDBJ whole genome shotgun (WGS) entry which is preliminary data.</text>
</comment>
<dbReference type="PANTHER" id="PTHR35008">
    <property type="entry name" value="BLL4482 PROTEIN-RELATED"/>
    <property type="match status" value="1"/>
</dbReference>
<dbReference type="Pfam" id="PF00034">
    <property type="entry name" value="Cytochrom_C"/>
    <property type="match status" value="3"/>
</dbReference>
<organism evidence="6 7">
    <name type="scientific">Keguizhuia sedimenti</name>
    <dbReference type="NCBI Taxonomy" id="3064264"/>
    <lineage>
        <taxon>Bacteria</taxon>
        <taxon>Pseudomonadati</taxon>
        <taxon>Pseudomonadota</taxon>
        <taxon>Betaproteobacteria</taxon>
        <taxon>Burkholderiales</taxon>
        <taxon>Oxalobacteraceae</taxon>
        <taxon>Keguizhuia</taxon>
    </lineage>
</organism>
<evidence type="ECO:0000256" key="4">
    <source>
        <dbReference type="PROSITE-ProRule" id="PRU00433"/>
    </source>
</evidence>
<dbReference type="SUPFAM" id="SSF46626">
    <property type="entry name" value="Cytochrome c"/>
    <property type="match status" value="3"/>
</dbReference>
<feature type="domain" description="Cytochrome c" evidence="5">
    <location>
        <begin position="187"/>
        <end position="297"/>
    </location>
</feature>
<dbReference type="PIRSF" id="PIRSF000018">
    <property type="entry name" value="Mb_ADH_cyt_c"/>
    <property type="match status" value="1"/>
</dbReference>
<evidence type="ECO:0000256" key="2">
    <source>
        <dbReference type="ARBA" id="ARBA00022723"/>
    </source>
</evidence>
<dbReference type="InterPro" id="IPR014353">
    <property type="entry name" value="Membr-bd_ADH_cyt_c"/>
</dbReference>
<dbReference type="InterPro" id="IPR009056">
    <property type="entry name" value="Cyt_c-like_dom"/>
</dbReference>
<keyword evidence="2 4" id="KW-0479">Metal-binding</keyword>